<keyword evidence="1" id="KW-0328">Glycosyltransferase</keyword>
<name>A0A4Y1QYL9_PRUDU</name>
<dbReference type="AlphaFoldDB" id="A0A4Y1QYL9"/>
<keyword evidence="1" id="KW-0808">Transferase</keyword>
<dbReference type="EMBL" id="AP019298">
    <property type="protein sequence ID" value="BBG96887.1"/>
    <property type="molecule type" value="Genomic_DNA"/>
</dbReference>
<gene>
    <name evidence="1" type="ORF">Prudu_005836</name>
</gene>
<accession>A0A4Y1QYL9</accession>
<reference evidence="1" key="1">
    <citation type="journal article" date="2019" name="Science">
        <title>Mutation of a bHLH transcription factor allowed almond domestication.</title>
        <authorList>
            <person name="Sanchez-Perez R."/>
            <person name="Pavan S."/>
            <person name="Mazzeo R."/>
            <person name="Moldovan C."/>
            <person name="Aiese Cigliano R."/>
            <person name="Del Cueto J."/>
            <person name="Ricciardi F."/>
            <person name="Lotti C."/>
            <person name="Ricciardi L."/>
            <person name="Dicenta F."/>
            <person name="Lopez-Marques R.L."/>
            <person name="Lindberg Moller B."/>
        </authorList>
    </citation>
    <scope>NUCLEOTIDE SEQUENCE</scope>
</reference>
<proteinExistence type="predicted"/>
<sequence>MEESQFDSSIEVLLARNLIVKSQKSIVDQTGIGSSDIGLLECNSSRTCMTLPTDFIFIIQQNLNGQLKLDPDILQDDDSEQ</sequence>
<dbReference type="GO" id="GO:0016757">
    <property type="term" value="F:glycosyltransferase activity"/>
    <property type="evidence" value="ECO:0007669"/>
    <property type="project" value="UniProtKB-KW"/>
</dbReference>
<evidence type="ECO:0000313" key="1">
    <source>
        <dbReference type="EMBL" id="BBG96887.1"/>
    </source>
</evidence>
<protein>
    <submittedName>
        <fullName evidence="1">Core-2/I-branching beta-1,6-N-acetylglucosaminyltransferase family protein</fullName>
    </submittedName>
</protein>
<organism evidence="1">
    <name type="scientific">Prunus dulcis</name>
    <name type="common">Almond</name>
    <name type="synonym">Amygdalus dulcis</name>
    <dbReference type="NCBI Taxonomy" id="3755"/>
    <lineage>
        <taxon>Eukaryota</taxon>
        <taxon>Viridiplantae</taxon>
        <taxon>Streptophyta</taxon>
        <taxon>Embryophyta</taxon>
        <taxon>Tracheophyta</taxon>
        <taxon>Spermatophyta</taxon>
        <taxon>Magnoliopsida</taxon>
        <taxon>eudicotyledons</taxon>
        <taxon>Gunneridae</taxon>
        <taxon>Pentapetalae</taxon>
        <taxon>rosids</taxon>
        <taxon>fabids</taxon>
        <taxon>Rosales</taxon>
        <taxon>Rosaceae</taxon>
        <taxon>Amygdaloideae</taxon>
        <taxon>Amygdaleae</taxon>
        <taxon>Prunus</taxon>
    </lineage>
</organism>